<keyword evidence="2" id="KW-0051">Antiviral defense</keyword>
<dbReference type="AlphaFoldDB" id="A0A379DB82"/>
<protein>
    <recommendedName>
        <fullName evidence="3">Cas10/Cmr2 second palm domain-containing protein</fullName>
    </recommendedName>
</protein>
<reference evidence="4 5" key="1">
    <citation type="submission" date="2018-06" db="EMBL/GenBank/DDBJ databases">
        <authorList>
            <consortium name="Pathogen Informatics"/>
            <person name="Doyle S."/>
        </authorList>
    </citation>
    <scope>NUCLEOTIDE SEQUENCE [LARGE SCALE GENOMIC DNA]</scope>
    <source>
        <strain evidence="4 5">NCTC11088</strain>
    </source>
</reference>
<evidence type="ECO:0000256" key="2">
    <source>
        <dbReference type="ARBA" id="ARBA00023118"/>
    </source>
</evidence>
<evidence type="ECO:0000313" key="4">
    <source>
        <dbReference type="EMBL" id="SUB75119.1"/>
    </source>
</evidence>
<keyword evidence="1" id="KW-0547">Nucleotide-binding</keyword>
<dbReference type="InterPro" id="IPR043128">
    <property type="entry name" value="Rev_trsase/Diguanyl_cyclase"/>
</dbReference>
<evidence type="ECO:0000313" key="5">
    <source>
        <dbReference type="Proteomes" id="UP000254777"/>
    </source>
</evidence>
<dbReference type="GO" id="GO:0051607">
    <property type="term" value="P:defense response to virus"/>
    <property type="evidence" value="ECO:0007669"/>
    <property type="project" value="UniProtKB-KW"/>
</dbReference>
<dbReference type="RefSeq" id="WP_115312050.1">
    <property type="nucleotide sequence ID" value="NZ_UGTH01000001.1"/>
</dbReference>
<gene>
    <name evidence="4" type="ORF">NCTC11088_00905</name>
</gene>
<organism evidence="4 5">
    <name type="scientific">Peptoniphilus indolicus</name>
    <dbReference type="NCBI Taxonomy" id="33030"/>
    <lineage>
        <taxon>Bacteria</taxon>
        <taxon>Bacillati</taxon>
        <taxon>Bacillota</taxon>
        <taxon>Tissierellia</taxon>
        <taxon>Tissierellales</taxon>
        <taxon>Peptoniphilaceae</taxon>
        <taxon>Peptoniphilus</taxon>
    </lineage>
</organism>
<dbReference type="Gene3D" id="3.30.70.270">
    <property type="match status" value="1"/>
</dbReference>
<evidence type="ECO:0000256" key="1">
    <source>
        <dbReference type="ARBA" id="ARBA00022741"/>
    </source>
</evidence>
<evidence type="ECO:0000259" key="3">
    <source>
        <dbReference type="Pfam" id="PF22335"/>
    </source>
</evidence>
<name>A0A379DB82_9FIRM</name>
<dbReference type="InterPro" id="IPR054767">
    <property type="entry name" value="Cas10-Cmr2_palm2"/>
</dbReference>
<dbReference type="GO" id="GO:0000166">
    <property type="term" value="F:nucleotide binding"/>
    <property type="evidence" value="ECO:0007669"/>
    <property type="project" value="UniProtKB-KW"/>
</dbReference>
<accession>A0A379DB82</accession>
<dbReference type="Pfam" id="PF22335">
    <property type="entry name" value="Cas10-Cmr2_palm2"/>
    <property type="match status" value="1"/>
</dbReference>
<dbReference type="Proteomes" id="UP000254777">
    <property type="component" value="Unassembled WGS sequence"/>
</dbReference>
<dbReference type="EMBL" id="UGTH01000001">
    <property type="protein sequence ID" value="SUB75119.1"/>
    <property type="molecule type" value="Genomic_DNA"/>
</dbReference>
<proteinExistence type="predicted"/>
<feature type="domain" description="Cas10/Cmr2 second palm" evidence="3">
    <location>
        <begin position="193"/>
        <end position="334"/>
    </location>
</feature>
<sequence>MQNIVAISVEKIQKYIYKYIDQNQSDEKSLKNIIVASNNIANNILNKIQKEFNVKEECKLLWISGKVIFVSDLSEGKIKEKLVGLYREVYMEYNGNVFLNYSTFERNNLSEIEIIGKANIDFKSNSTKVRVIQENQDLLFKFQEFTTKKFEPEIEGKKLNINGEVNYSEVFLNNMDDLIDIVDKDTSSTDGKIAIVKADINDLGDTLQKLDSYDKFKNISKILEEYISIEHFAKSIIEYNSKIGNKILPFYIAGDDIFYSVNIDYLFDSIKILKSIISQINNRIKAVLINEESNGKEYKSVSIAVGVTFVNNHQPIRYYRQLVEKELSAAKHMMKSDKENLSIVGLSISGCKLNWYKNKCGRGKNDGFNRLCSEIKELNMMFSKNIFTSTSLHNLLINLENEKSLEKKMLYVLYYCRPKLVANKGFDEEVYFKKYILSQLIEEPKGNEERFFDKNKIGTILIPKLKLILLLLKKSKNNLKQGKQNKNYSKSCNGIYSRELNKFERAKDTKVLDKGNVCSIILNKPINFLLEEAGKDGIEKLFIVKCKKGEKILYKTARFEPSIFFRAKELLEKNKKEQLIVLFKNYYENIIRVKNENRTNNIHEINFDIDEFERKLKKYDPNIGPYNDIWIDRLIVLFEYNKQRIIYKTYKKNMG</sequence>